<evidence type="ECO:0000256" key="8">
    <source>
        <dbReference type="ARBA" id="ARBA00023242"/>
    </source>
</evidence>
<name>A0A8T2ANX5_ARASU</name>
<keyword evidence="7" id="KW-0413">Isomerase</keyword>
<evidence type="ECO:0000256" key="4">
    <source>
        <dbReference type="ARBA" id="ARBA00023027"/>
    </source>
</evidence>
<comment type="caution">
    <text evidence="13">The sequence shown here is derived from an EMBL/GenBank/DDBJ whole genome shotgun (WGS) entry which is preliminary data.</text>
</comment>
<dbReference type="NCBIfam" id="TIGR01179">
    <property type="entry name" value="galE"/>
    <property type="match status" value="1"/>
</dbReference>
<dbReference type="GO" id="GO:0006012">
    <property type="term" value="P:galactose metabolic process"/>
    <property type="evidence" value="ECO:0007669"/>
    <property type="project" value="InterPro"/>
</dbReference>
<dbReference type="GO" id="GO:0005634">
    <property type="term" value="C:nucleus"/>
    <property type="evidence" value="ECO:0007669"/>
    <property type="project" value="UniProtKB-SubCell"/>
</dbReference>
<gene>
    <name evidence="13" type="ORF">ISN44_As09g019090</name>
</gene>
<keyword evidence="4" id="KW-0520">NAD</keyword>
<evidence type="ECO:0000256" key="10">
    <source>
        <dbReference type="ARBA" id="ARBA00060761"/>
    </source>
</evidence>
<dbReference type="Pfam" id="PF03106">
    <property type="entry name" value="WRKY"/>
    <property type="match status" value="1"/>
</dbReference>
<dbReference type="Proteomes" id="UP000694251">
    <property type="component" value="Chromosome 9"/>
</dbReference>
<evidence type="ECO:0000256" key="7">
    <source>
        <dbReference type="ARBA" id="ARBA00023235"/>
    </source>
</evidence>
<feature type="compositionally biased region" description="Polar residues" evidence="11">
    <location>
        <begin position="409"/>
        <end position="436"/>
    </location>
</feature>
<dbReference type="PROSITE" id="PS50811">
    <property type="entry name" value="WRKY"/>
    <property type="match status" value="1"/>
</dbReference>
<evidence type="ECO:0000259" key="12">
    <source>
        <dbReference type="PROSITE" id="PS50811"/>
    </source>
</evidence>
<sequence length="915" mass="99891">MLNLGRARIGRQNRSMSFEGLDFADPKKNNNYMGKIVLVMTLTAMCILLLKQSPTFNTPSVFSRHEPGITHVLVTGGAGYIGSHAALRLLKDSYRVTIVDNLSRGNLGAIKILQQLFPEPGRLQFIYADLGDAKAVNKIFSENAFDAVMHFAAVAYVGESTQFPLKYYHNITTNTLVVLEMMAAHGVKTLIYSSTCATYGEPEKMPITEETPQVPINPYGKAKKMAEDIILDFSKNSNMAVMILRYFNVIGSDPEGRLGEAPRPELREHGRISGACFDAARGIIPGLQIKGTDYKTVDGTCVRDYIDVTDLVDAHVKALEKAKPGRVGIFNVGTGKGSSVKDFVEACKKATGVDIKVDYLERRAGDYAEVYSDPRYHQIADIFTKSLPFETFTRLRFKLGVDFPPTPSLRGTDNTTRSKPAVETESSTSSPLQTRNAVALPKKNQVGQMNNKKPNKPIWIQRSSPATATALEDKSRGKRKEGAVQDHMDNFQGDLTDVVRGIGSGHVLASPGPPEGPSPSSLSPPPTSDLHVDFPSAAAASASCLTNPFGDPFVSMTDPLIHLPGNSGYLSGAVDNKSNNSFAIFPKVFEDDHIKSQCSGFPRIRITQSNIIHDASTCNSPAIAVSSAVTAASPWGMINVDTTNSPRNCLLVDNNNNTSSSSQIQISSSPRNLGLKKRKSQANKVVCIPAPAAMNSRSSGEVVPSDLWAWRKYGQKPIKGSPYPRGYYRCSSSKGCSARKQVERSRTDPNMLVITYTSEHNHPWPTQRNALAGSTRSSSSSSLNPSSKSSTATTSPSSRVSLDNNTKNEPNNSHLPSSSTLPSYAAAAIKEENVEERQENMEFDYNDVEDTYRPELLREFQHQPEDFFADLDELEGDSLTMLLSHSSCGGNMENKTTIPDVFSDFFDDDDSSRSL</sequence>
<evidence type="ECO:0000256" key="3">
    <source>
        <dbReference type="ARBA" id="ARBA00023015"/>
    </source>
</evidence>
<dbReference type="InterPro" id="IPR003657">
    <property type="entry name" value="WRKY_dom"/>
</dbReference>
<dbReference type="PANTHER" id="PTHR43725">
    <property type="entry name" value="UDP-GLUCOSE 4-EPIMERASE"/>
    <property type="match status" value="1"/>
</dbReference>
<dbReference type="InterPro" id="IPR001509">
    <property type="entry name" value="Epimerase_deHydtase"/>
</dbReference>
<feature type="compositionally biased region" description="Polar residues" evidence="11">
    <location>
        <begin position="802"/>
        <end position="822"/>
    </location>
</feature>
<dbReference type="GO" id="GO:0003700">
    <property type="term" value="F:DNA-binding transcription factor activity"/>
    <property type="evidence" value="ECO:0007669"/>
    <property type="project" value="InterPro"/>
</dbReference>
<dbReference type="PANTHER" id="PTHR43725:SF33">
    <property type="entry name" value="UDP-ARABINOSE 4-EPIMERASE 2-RELATED"/>
    <property type="match status" value="1"/>
</dbReference>
<feature type="region of interest" description="Disordered" evidence="11">
    <location>
        <begin position="729"/>
        <end position="822"/>
    </location>
</feature>
<reference evidence="13 14" key="1">
    <citation type="submission" date="2020-12" db="EMBL/GenBank/DDBJ databases">
        <title>Concerted genomic and epigenomic changes stabilize Arabidopsis allopolyploids.</title>
        <authorList>
            <person name="Chen Z."/>
        </authorList>
    </citation>
    <scope>NUCLEOTIDE SEQUENCE [LARGE SCALE GENOMIC DNA]</scope>
    <source>
        <strain evidence="13">As9502</strain>
        <tissue evidence="13">Leaf</tissue>
    </source>
</reference>
<dbReference type="CDD" id="cd05247">
    <property type="entry name" value="UDP_G4E_1_SDR_e"/>
    <property type="match status" value="1"/>
</dbReference>
<evidence type="ECO:0000313" key="14">
    <source>
        <dbReference type="Proteomes" id="UP000694251"/>
    </source>
</evidence>
<evidence type="ECO:0000256" key="6">
    <source>
        <dbReference type="ARBA" id="ARBA00023163"/>
    </source>
</evidence>
<keyword evidence="14" id="KW-1185">Reference proteome</keyword>
<dbReference type="OrthoDB" id="1937086at2759"/>
<dbReference type="GO" id="GO:0003978">
    <property type="term" value="F:UDP-glucose 4-epimerase activity"/>
    <property type="evidence" value="ECO:0007669"/>
    <property type="project" value="InterPro"/>
</dbReference>
<dbReference type="AlphaFoldDB" id="A0A8T2ANX5"/>
<keyword evidence="8" id="KW-0539">Nucleus</keyword>
<proteinExistence type="inferred from homology"/>
<keyword evidence="3" id="KW-0805">Transcription regulation</keyword>
<comment type="similarity">
    <text evidence="2">Belongs to the NAD(P)-dependent epimerase/dehydratase family.</text>
</comment>
<accession>A0A8T2ANX5</accession>
<comment type="subcellular location">
    <subcellularLocation>
        <location evidence="1">Nucleus</location>
    </subcellularLocation>
</comment>
<evidence type="ECO:0000256" key="9">
    <source>
        <dbReference type="ARBA" id="ARBA00059805"/>
    </source>
</evidence>
<feature type="compositionally biased region" description="Basic and acidic residues" evidence="11">
    <location>
        <begin position="471"/>
        <end position="489"/>
    </location>
</feature>
<dbReference type="GO" id="GO:0043565">
    <property type="term" value="F:sequence-specific DNA binding"/>
    <property type="evidence" value="ECO:0007669"/>
    <property type="project" value="InterPro"/>
</dbReference>
<dbReference type="Pfam" id="PF01370">
    <property type="entry name" value="Epimerase"/>
    <property type="match status" value="1"/>
</dbReference>
<keyword evidence="6" id="KW-0804">Transcription</keyword>
<evidence type="ECO:0000256" key="1">
    <source>
        <dbReference type="ARBA" id="ARBA00004123"/>
    </source>
</evidence>
<evidence type="ECO:0000256" key="11">
    <source>
        <dbReference type="SAM" id="MobiDB-lite"/>
    </source>
</evidence>
<feature type="region of interest" description="Disordered" evidence="11">
    <location>
        <begin position="403"/>
        <end position="490"/>
    </location>
</feature>
<organism evidence="13 14">
    <name type="scientific">Arabidopsis suecica</name>
    <name type="common">Swedish thale-cress</name>
    <name type="synonym">Cardaminopsis suecica</name>
    <dbReference type="NCBI Taxonomy" id="45249"/>
    <lineage>
        <taxon>Eukaryota</taxon>
        <taxon>Viridiplantae</taxon>
        <taxon>Streptophyta</taxon>
        <taxon>Embryophyta</taxon>
        <taxon>Tracheophyta</taxon>
        <taxon>Spermatophyta</taxon>
        <taxon>Magnoliopsida</taxon>
        <taxon>eudicotyledons</taxon>
        <taxon>Gunneridae</taxon>
        <taxon>Pentapetalae</taxon>
        <taxon>rosids</taxon>
        <taxon>malvids</taxon>
        <taxon>Brassicales</taxon>
        <taxon>Brassicaceae</taxon>
        <taxon>Camelineae</taxon>
        <taxon>Arabidopsis</taxon>
    </lineage>
</organism>
<feature type="domain" description="WRKY" evidence="12">
    <location>
        <begin position="699"/>
        <end position="765"/>
    </location>
</feature>
<keyword evidence="5" id="KW-0238">DNA-binding</keyword>
<evidence type="ECO:0000256" key="2">
    <source>
        <dbReference type="ARBA" id="ARBA00007637"/>
    </source>
</evidence>
<protein>
    <submittedName>
        <fullName evidence="13">WRKY domain superfamily</fullName>
    </submittedName>
</protein>
<evidence type="ECO:0000313" key="13">
    <source>
        <dbReference type="EMBL" id="KAG7573636.1"/>
    </source>
</evidence>
<dbReference type="FunFam" id="2.20.25.80:FF:000005">
    <property type="entry name" value="probable WRKY transcription factor 14"/>
    <property type="match status" value="1"/>
</dbReference>
<dbReference type="InterPro" id="IPR005886">
    <property type="entry name" value="UDP_G4E"/>
</dbReference>
<feature type="region of interest" description="Disordered" evidence="11">
    <location>
        <begin position="503"/>
        <end position="532"/>
    </location>
</feature>
<dbReference type="SMART" id="SM00774">
    <property type="entry name" value="WRKY"/>
    <property type="match status" value="1"/>
</dbReference>
<dbReference type="EMBL" id="JAEFBJ010000009">
    <property type="protein sequence ID" value="KAG7573636.1"/>
    <property type="molecule type" value="Genomic_DNA"/>
</dbReference>
<feature type="compositionally biased region" description="Low complexity" evidence="11">
    <location>
        <begin position="774"/>
        <end position="801"/>
    </location>
</feature>
<comment type="function">
    <text evidence="9">Transcription factor. Interacts specifically with the W box (5'-(T)TGAC[CT]-3'), a frequently occurring elicitor-responsive cis-acting element.</text>
</comment>
<evidence type="ECO:0000256" key="5">
    <source>
        <dbReference type="ARBA" id="ARBA00023125"/>
    </source>
</evidence>
<feature type="compositionally biased region" description="Pro residues" evidence="11">
    <location>
        <begin position="511"/>
        <end position="527"/>
    </location>
</feature>
<comment type="similarity">
    <text evidence="10">Belongs to the WRKY group II-e family.</text>
</comment>